<feature type="domain" description="OmpA-like" evidence="4">
    <location>
        <begin position="352"/>
        <end position="469"/>
    </location>
</feature>
<evidence type="ECO:0000256" key="3">
    <source>
        <dbReference type="SAM" id="SignalP"/>
    </source>
</evidence>
<proteinExistence type="predicted"/>
<dbReference type="InterPro" id="IPR050330">
    <property type="entry name" value="Bact_OuterMem_StrucFunc"/>
</dbReference>
<dbReference type="STRING" id="1278073.MYSTI_03162"/>
<feature type="signal peptide" evidence="3">
    <location>
        <begin position="1"/>
        <end position="25"/>
    </location>
</feature>
<evidence type="ECO:0000256" key="2">
    <source>
        <dbReference type="SAM" id="MobiDB-lite"/>
    </source>
</evidence>
<evidence type="ECO:0000313" key="5">
    <source>
        <dbReference type="EMBL" id="AGC44476.1"/>
    </source>
</evidence>
<reference evidence="5 6" key="1">
    <citation type="journal article" date="2013" name="Genome Announc.">
        <title>Complete genome sequence of Myxococcus stipitatus strain DSM 14675, a fruiting myxobacterium.</title>
        <authorList>
            <person name="Huntley S."/>
            <person name="Kneip S."/>
            <person name="Treuner-Lange A."/>
            <person name="Sogaard-Andersen L."/>
        </authorList>
    </citation>
    <scope>NUCLEOTIDE SEQUENCE [LARGE SCALE GENOMIC DNA]</scope>
    <source>
        <strain evidence="6">DSM 14675 / JCM 12634 / Mx s8</strain>
    </source>
</reference>
<feature type="chain" id="PRO_5003984079" evidence="3">
    <location>
        <begin position="26"/>
        <end position="475"/>
    </location>
</feature>
<dbReference type="Proteomes" id="UP000011131">
    <property type="component" value="Chromosome"/>
</dbReference>
<dbReference type="CDD" id="cd07185">
    <property type="entry name" value="OmpA_C-like"/>
    <property type="match status" value="1"/>
</dbReference>
<evidence type="ECO:0000256" key="1">
    <source>
        <dbReference type="PROSITE-ProRule" id="PRU00473"/>
    </source>
</evidence>
<dbReference type="InterPro" id="IPR006665">
    <property type="entry name" value="OmpA-like"/>
</dbReference>
<dbReference type="GO" id="GO:0016020">
    <property type="term" value="C:membrane"/>
    <property type="evidence" value="ECO:0007669"/>
    <property type="project" value="UniProtKB-UniRule"/>
</dbReference>
<keyword evidence="3" id="KW-0732">Signal</keyword>
<feature type="region of interest" description="Disordered" evidence="2">
    <location>
        <begin position="435"/>
        <end position="459"/>
    </location>
</feature>
<gene>
    <name evidence="5" type="ordered locus">MYSTI_03162</name>
</gene>
<dbReference type="eggNOG" id="COG2885">
    <property type="taxonomic scope" value="Bacteria"/>
</dbReference>
<dbReference type="HOGENOM" id="CLU_020578_0_0_7"/>
<dbReference type="PANTHER" id="PTHR30329">
    <property type="entry name" value="STATOR ELEMENT OF FLAGELLAR MOTOR COMPLEX"/>
    <property type="match status" value="1"/>
</dbReference>
<feature type="region of interest" description="Disordered" evidence="2">
    <location>
        <begin position="305"/>
        <end position="347"/>
    </location>
</feature>
<sequence length="475" mass="50060">MSGGCAWWQRMGTVAALLLAQGALAQESVPLPDFVLERLEVNPGPGPLATGGGTLLRDGELRVTLLGHYQHEPLTINDGGETIPLLRSRSTGVLAVGLGLSSRLQLDVRVPVMTQREGESLDAQGLSAPTRTGLGSPRVGARVAILRTEGDDSVDLAAEVGVGLPFGTDGALARSSDTSILARVMVGGSLGSILAPSFEIGTLLRSTATITAENLEAREIGSELRLGAGLMTTEGPLRGEVSLNAGLSFKQAQGAVELLGGARYTPREGVELFALGGLGLGSEPGIPLFRLVAGVSFSYLLGEDTRPDSDSSIVHESVPLPLPGSGRRPGEARGSQASLIPGPGETSPIANVARDRFVLEGKVYFRTASAELPAELADLDRAVEMMLTNPSVALMTVDGHTDDSRAETLNPRLGRDRAEAVWRYLVEHGVPPNKLRLRSFGPQHPAQTNSTPEGRERNRRVELLLMLPTTQEPTP</sequence>
<dbReference type="PROSITE" id="PS51123">
    <property type="entry name" value="OMPA_2"/>
    <property type="match status" value="1"/>
</dbReference>
<organism evidence="5 6">
    <name type="scientific">Myxococcus stipitatus (strain DSM 14675 / JCM 12634 / Mx s8)</name>
    <dbReference type="NCBI Taxonomy" id="1278073"/>
    <lineage>
        <taxon>Bacteria</taxon>
        <taxon>Pseudomonadati</taxon>
        <taxon>Myxococcota</taxon>
        <taxon>Myxococcia</taxon>
        <taxon>Myxococcales</taxon>
        <taxon>Cystobacterineae</taxon>
        <taxon>Myxococcaceae</taxon>
        <taxon>Myxococcus</taxon>
    </lineage>
</organism>
<dbReference type="SUPFAM" id="SSF103088">
    <property type="entry name" value="OmpA-like"/>
    <property type="match status" value="1"/>
</dbReference>
<dbReference type="AlphaFoldDB" id="L7U6J4"/>
<evidence type="ECO:0000313" key="6">
    <source>
        <dbReference type="Proteomes" id="UP000011131"/>
    </source>
</evidence>
<keyword evidence="6" id="KW-1185">Reference proteome</keyword>
<dbReference type="Gene3D" id="3.30.1330.60">
    <property type="entry name" value="OmpA-like domain"/>
    <property type="match status" value="1"/>
</dbReference>
<accession>L7U6J4</accession>
<dbReference type="Pfam" id="PF00691">
    <property type="entry name" value="OmpA"/>
    <property type="match status" value="1"/>
</dbReference>
<dbReference type="PATRIC" id="fig|1278073.3.peg.3220"/>
<dbReference type="EMBL" id="CP004025">
    <property type="protein sequence ID" value="AGC44476.1"/>
    <property type="molecule type" value="Genomic_DNA"/>
</dbReference>
<keyword evidence="1" id="KW-0472">Membrane</keyword>
<dbReference type="PANTHER" id="PTHR30329:SF21">
    <property type="entry name" value="LIPOPROTEIN YIAD-RELATED"/>
    <property type="match status" value="1"/>
</dbReference>
<evidence type="ECO:0000259" key="4">
    <source>
        <dbReference type="PROSITE" id="PS51123"/>
    </source>
</evidence>
<dbReference type="OrthoDB" id="5512463at2"/>
<name>L7U6J4_MYXSD</name>
<protein>
    <submittedName>
        <fullName evidence="5">OmpA family protein</fullName>
    </submittedName>
</protein>
<dbReference type="KEGG" id="msd:MYSTI_03162"/>
<dbReference type="InterPro" id="IPR036737">
    <property type="entry name" value="OmpA-like_sf"/>
</dbReference>